<dbReference type="InterPro" id="IPR000961">
    <property type="entry name" value="AGC-kinase_C"/>
</dbReference>
<feature type="binding site" evidence="6">
    <location>
        <position position="69"/>
    </location>
    <ligand>
        <name>ATP</name>
        <dbReference type="ChEBI" id="CHEBI:30616"/>
    </ligand>
</feature>
<evidence type="ECO:0000256" key="6">
    <source>
        <dbReference type="PROSITE-ProRule" id="PRU10141"/>
    </source>
</evidence>
<dbReference type="InterPro" id="IPR000719">
    <property type="entry name" value="Prot_kinase_dom"/>
</dbReference>
<evidence type="ECO:0000259" key="8">
    <source>
        <dbReference type="PROSITE" id="PS50011"/>
    </source>
</evidence>
<dbReference type="PROSITE" id="PS00107">
    <property type="entry name" value="PROTEIN_KINASE_ATP"/>
    <property type="match status" value="1"/>
</dbReference>
<dbReference type="EMBL" id="JALNTZ010000007">
    <property type="protein sequence ID" value="KAJ3646960.1"/>
    <property type="molecule type" value="Genomic_DNA"/>
</dbReference>
<dbReference type="AlphaFoldDB" id="A0AA38HYX8"/>
<evidence type="ECO:0000313" key="10">
    <source>
        <dbReference type="EMBL" id="KAJ3646960.1"/>
    </source>
</evidence>
<evidence type="ECO:0000256" key="2">
    <source>
        <dbReference type="ARBA" id="ARBA00022679"/>
    </source>
</evidence>
<dbReference type="Proteomes" id="UP001168821">
    <property type="component" value="Unassembled WGS sequence"/>
</dbReference>
<gene>
    <name evidence="10" type="ORF">Zmor_024515</name>
</gene>
<dbReference type="Pfam" id="PF00069">
    <property type="entry name" value="Pkinase"/>
    <property type="match status" value="1"/>
</dbReference>
<evidence type="ECO:0000259" key="9">
    <source>
        <dbReference type="PROSITE" id="PS51285"/>
    </source>
</evidence>
<dbReference type="PANTHER" id="PTHR24353">
    <property type="entry name" value="CYCLIC NUCLEOTIDE-DEPENDENT PROTEIN KINASE"/>
    <property type="match status" value="1"/>
</dbReference>
<reference evidence="10" key="1">
    <citation type="journal article" date="2023" name="G3 (Bethesda)">
        <title>Whole genome assemblies of Zophobas morio and Tenebrio molitor.</title>
        <authorList>
            <person name="Kaur S."/>
            <person name="Stinson S.A."/>
            <person name="diCenzo G.C."/>
        </authorList>
    </citation>
    <scope>NUCLEOTIDE SEQUENCE</scope>
    <source>
        <strain evidence="10">QUZm001</strain>
    </source>
</reference>
<dbReference type="CDD" id="cd05572">
    <property type="entry name" value="STKc_cGK"/>
    <property type="match status" value="1"/>
</dbReference>
<dbReference type="InterPro" id="IPR017441">
    <property type="entry name" value="Protein_kinase_ATP_BS"/>
</dbReference>
<protein>
    <recommendedName>
        <fullName evidence="12">cGMP-dependent protein kinase</fullName>
    </recommendedName>
</protein>
<evidence type="ECO:0008006" key="12">
    <source>
        <dbReference type="Google" id="ProtNLM"/>
    </source>
</evidence>
<keyword evidence="1" id="KW-0723">Serine/threonine-protein kinase</keyword>
<name>A0AA38HYX8_9CUCU</name>
<dbReference type="PROSITE" id="PS50011">
    <property type="entry name" value="PROTEIN_KINASE_DOM"/>
    <property type="match status" value="1"/>
</dbReference>
<feature type="region of interest" description="Disordered" evidence="7">
    <location>
        <begin position="323"/>
        <end position="349"/>
    </location>
</feature>
<feature type="domain" description="Protein kinase" evidence="8">
    <location>
        <begin position="39"/>
        <end position="294"/>
    </location>
</feature>
<evidence type="ECO:0000256" key="3">
    <source>
        <dbReference type="ARBA" id="ARBA00022741"/>
    </source>
</evidence>
<dbReference type="GO" id="GO:0004692">
    <property type="term" value="F:cGMP-dependent protein kinase activity"/>
    <property type="evidence" value="ECO:0007669"/>
    <property type="project" value="InterPro"/>
</dbReference>
<evidence type="ECO:0000256" key="1">
    <source>
        <dbReference type="ARBA" id="ARBA00022527"/>
    </source>
</evidence>
<dbReference type="InterPro" id="IPR011009">
    <property type="entry name" value="Kinase-like_dom_sf"/>
</dbReference>
<dbReference type="SUPFAM" id="SSF56112">
    <property type="entry name" value="Protein kinase-like (PK-like)"/>
    <property type="match status" value="1"/>
</dbReference>
<dbReference type="SMART" id="SM00220">
    <property type="entry name" value="S_TKc"/>
    <property type="match status" value="1"/>
</dbReference>
<dbReference type="InterPro" id="IPR035014">
    <property type="entry name" value="STKc_cGK"/>
</dbReference>
<proteinExistence type="predicted"/>
<dbReference type="PANTHER" id="PTHR24353:SF147">
    <property type="entry name" value="CGMP-DEPENDENT SERINE_THREONIN PROTEIN KINASE-RELATED"/>
    <property type="match status" value="1"/>
</dbReference>
<feature type="domain" description="AGC-kinase C-terminal" evidence="9">
    <location>
        <begin position="295"/>
        <end position="349"/>
    </location>
</feature>
<organism evidence="10 11">
    <name type="scientific">Zophobas morio</name>
    <dbReference type="NCBI Taxonomy" id="2755281"/>
    <lineage>
        <taxon>Eukaryota</taxon>
        <taxon>Metazoa</taxon>
        <taxon>Ecdysozoa</taxon>
        <taxon>Arthropoda</taxon>
        <taxon>Hexapoda</taxon>
        <taxon>Insecta</taxon>
        <taxon>Pterygota</taxon>
        <taxon>Neoptera</taxon>
        <taxon>Endopterygota</taxon>
        <taxon>Coleoptera</taxon>
        <taxon>Polyphaga</taxon>
        <taxon>Cucujiformia</taxon>
        <taxon>Tenebrionidae</taxon>
        <taxon>Zophobas</taxon>
    </lineage>
</organism>
<dbReference type="FunFam" id="3.30.200.20:FF:000042">
    <property type="entry name" value="Aurora kinase A"/>
    <property type="match status" value="1"/>
</dbReference>
<keyword evidence="2" id="KW-0808">Transferase</keyword>
<keyword evidence="5 6" id="KW-0067">ATP-binding</keyword>
<dbReference type="Gene3D" id="1.10.510.10">
    <property type="entry name" value="Transferase(Phosphotransferase) domain 1"/>
    <property type="match status" value="1"/>
</dbReference>
<dbReference type="FunFam" id="1.10.510.10:FF:000210">
    <property type="entry name" value="Non-specific serine/threonine protein kinase"/>
    <property type="match status" value="1"/>
</dbReference>
<evidence type="ECO:0000313" key="11">
    <source>
        <dbReference type="Proteomes" id="UP001168821"/>
    </source>
</evidence>
<dbReference type="Gene3D" id="3.30.200.20">
    <property type="entry name" value="Phosphorylase Kinase, domain 1"/>
    <property type="match status" value="1"/>
</dbReference>
<comment type="caution">
    <text evidence="10">The sequence shown here is derived from an EMBL/GenBank/DDBJ whole genome shotgun (WGS) entry which is preliminary data.</text>
</comment>
<dbReference type="GO" id="GO:0005524">
    <property type="term" value="F:ATP binding"/>
    <property type="evidence" value="ECO:0007669"/>
    <property type="project" value="UniProtKB-UniRule"/>
</dbReference>
<keyword evidence="4" id="KW-0418">Kinase</keyword>
<evidence type="ECO:0000256" key="4">
    <source>
        <dbReference type="ARBA" id="ARBA00022777"/>
    </source>
</evidence>
<keyword evidence="3 6" id="KW-0547">Nucleotide-binding</keyword>
<accession>A0AA38HYX8</accession>
<evidence type="ECO:0000256" key="5">
    <source>
        <dbReference type="ARBA" id="ARBA00022840"/>
    </source>
</evidence>
<keyword evidence="11" id="KW-1185">Reference proteome</keyword>
<evidence type="ECO:0000256" key="7">
    <source>
        <dbReference type="SAM" id="MobiDB-lite"/>
    </source>
</evidence>
<sequence>MGVQVRQIRPKRTLPFKKRHKMTWIGDNDKKKSLKLDDLKVITTLGTGGFGRVNLVQIGDDCSHSFALKKLKKSHIVANKNEKNVKEELRILSQLNSDFIVKFYQSFRDDHNVYMLMECCLGGELFTILQKEGSFSNTTTQFYTACAIEALEYLHSRNIVFRDLKPENLILDAQGYVKLIDFGFAKKLDIDGRTTTLCGTVHYMAPEIIRNEGHDIRVDSWTLGILMFEFLTGDLPFGGENSYAIFKNILAGIDTVDFPEYVTTSAISIIKSFCQENPCKRLAGISAIRQHKYFNDFDWDALVARTHAPPVVPKIKNATDSSNFIDCPSDEDETPSEGMSGDMDWDADF</sequence>
<dbReference type="PROSITE" id="PS51285">
    <property type="entry name" value="AGC_KINASE_CTER"/>
    <property type="match status" value="1"/>
</dbReference>